<name>A0AAD3XEB1_NEPGR</name>
<sequence length="120" mass="13178">MVIGAKDHFEIAELPISNIHDTTLASKVMIEAPESEAIVEAFEVEERHFAAALSQSASLNLSSSTLHGNHGRRRPHRLLPNLRGLDSQPHRVLSPGFHGDTLKTFLYAVKGYHGDTTAEI</sequence>
<dbReference type="EMBL" id="BSYO01000003">
    <property type="protein sequence ID" value="GMH01861.1"/>
    <property type="molecule type" value="Genomic_DNA"/>
</dbReference>
<organism evidence="1 2">
    <name type="scientific">Nepenthes gracilis</name>
    <name type="common">Slender pitcher plant</name>
    <dbReference type="NCBI Taxonomy" id="150966"/>
    <lineage>
        <taxon>Eukaryota</taxon>
        <taxon>Viridiplantae</taxon>
        <taxon>Streptophyta</taxon>
        <taxon>Embryophyta</taxon>
        <taxon>Tracheophyta</taxon>
        <taxon>Spermatophyta</taxon>
        <taxon>Magnoliopsida</taxon>
        <taxon>eudicotyledons</taxon>
        <taxon>Gunneridae</taxon>
        <taxon>Pentapetalae</taxon>
        <taxon>Caryophyllales</taxon>
        <taxon>Nepenthaceae</taxon>
        <taxon>Nepenthes</taxon>
    </lineage>
</organism>
<reference evidence="1" key="1">
    <citation type="submission" date="2023-05" db="EMBL/GenBank/DDBJ databases">
        <title>Nepenthes gracilis genome sequencing.</title>
        <authorList>
            <person name="Fukushima K."/>
        </authorList>
    </citation>
    <scope>NUCLEOTIDE SEQUENCE</scope>
    <source>
        <strain evidence="1">SING2019-196</strain>
    </source>
</reference>
<comment type="caution">
    <text evidence="1">The sequence shown here is derived from an EMBL/GenBank/DDBJ whole genome shotgun (WGS) entry which is preliminary data.</text>
</comment>
<proteinExistence type="predicted"/>
<evidence type="ECO:0000313" key="1">
    <source>
        <dbReference type="EMBL" id="GMH01861.1"/>
    </source>
</evidence>
<dbReference type="Proteomes" id="UP001279734">
    <property type="component" value="Unassembled WGS sequence"/>
</dbReference>
<protein>
    <submittedName>
        <fullName evidence="1">Uncharacterized protein</fullName>
    </submittedName>
</protein>
<evidence type="ECO:0000313" key="2">
    <source>
        <dbReference type="Proteomes" id="UP001279734"/>
    </source>
</evidence>
<accession>A0AAD3XEB1</accession>
<gene>
    <name evidence="1" type="ORF">Nepgr_003700</name>
</gene>
<dbReference type="AlphaFoldDB" id="A0AAD3XEB1"/>
<keyword evidence="2" id="KW-1185">Reference proteome</keyword>